<dbReference type="STRING" id="2041.AERYTH_02100"/>
<comment type="similarity">
    <text evidence="2">Belongs to the UPF0053 family.</text>
</comment>
<feature type="domain" description="CNNM transmembrane" evidence="14">
    <location>
        <begin position="1"/>
        <end position="203"/>
    </location>
</feature>
<feature type="compositionally biased region" description="Basic and acidic residues" evidence="11">
    <location>
        <begin position="441"/>
        <end position="451"/>
    </location>
</feature>
<dbReference type="SMART" id="SM01091">
    <property type="entry name" value="CorC_HlyC"/>
    <property type="match status" value="1"/>
</dbReference>
<evidence type="ECO:0000256" key="5">
    <source>
        <dbReference type="ARBA" id="ARBA00022737"/>
    </source>
</evidence>
<dbReference type="EMBL" id="CP011502">
    <property type="protein sequence ID" value="ALX03573.1"/>
    <property type="molecule type" value="Genomic_DNA"/>
</dbReference>
<dbReference type="CDD" id="cd04590">
    <property type="entry name" value="CBS_pair_CorC_HlyC_assoc"/>
    <property type="match status" value="1"/>
</dbReference>
<dbReference type="Pfam" id="PF01595">
    <property type="entry name" value="CNNM"/>
    <property type="match status" value="1"/>
</dbReference>
<dbReference type="SUPFAM" id="SSF54631">
    <property type="entry name" value="CBS-domain pair"/>
    <property type="match status" value="1"/>
</dbReference>
<accession>A0A0U4CDN0</accession>
<name>A0A0U4CDN0_9ACTN</name>
<keyword evidence="6 10" id="KW-1133">Transmembrane helix</keyword>
<keyword evidence="8 10" id="KW-0472">Membrane</keyword>
<dbReference type="Pfam" id="PF00571">
    <property type="entry name" value="CBS"/>
    <property type="match status" value="2"/>
</dbReference>
<evidence type="ECO:0000256" key="7">
    <source>
        <dbReference type="ARBA" id="ARBA00023122"/>
    </source>
</evidence>
<dbReference type="KEGG" id="aer:AERYTH_02100"/>
<feature type="domain" description="CBS" evidence="13">
    <location>
        <begin position="283"/>
        <end position="340"/>
    </location>
</feature>
<dbReference type="PATRIC" id="fig|2041.4.peg.447"/>
<dbReference type="PANTHER" id="PTHR43099:SF5">
    <property type="entry name" value="HLYC_CORC FAMILY TRANSPORTER"/>
    <property type="match status" value="1"/>
</dbReference>
<reference evidence="15 16" key="1">
    <citation type="journal article" date="1991" name="Int. J. Syst. Bacteriol.">
        <title>Description of the erythromycin-producing bacterium Arthrobacter sp. strain NRRL B-3381 as Aeromicrobium erythreum gen. nov., sp. nov.</title>
        <authorList>
            <person name="Miller E.S."/>
            <person name="Woese C.R."/>
            <person name="Brenner S."/>
        </authorList>
    </citation>
    <scope>NUCLEOTIDE SEQUENCE [LARGE SCALE GENOMIC DNA]</scope>
    <source>
        <strain evidence="15 16">AR18</strain>
    </source>
</reference>
<dbReference type="GO" id="GO:0005886">
    <property type="term" value="C:plasma membrane"/>
    <property type="evidence" value="ECO:0007669"/>
    <property type="project" value="UniProtKB-SubCell"/>
</dbReference>
<comment type="subcellular location">
    <subcellularLocation>
        <location evidence="1">Cell membrane</location>
        <topology evidence="1">Multi-pass membrane protein</topology>
    </subcellularLocation>
</comment>
<dbReference type="FunFam" id="3.10.580.10:FF:000002">
    <property type="entry name" value="Magnesium/cobalt efflux protein CorC"/>
    <property type="match status" value="1"/>
</dbReference>
<dbReference type="InterPro" id="IPR044751">
    <property type="entry name" value="Ion_transp-like_CBS"/>
</dbReference>
<dbReference type="InterPro" id="IPR016169">
    <property type="entry name" value="FAD-bd_PCMH_sub2"/>
</dbReference>
<feature type="region of interest" description="Disordered" evidence="11">
    <location>
        <begin position="423"/>
        <end position="451"/>
    </location>
</feature>
<dbReference type="PROSITE" id="PS51371">
    <property type="entry name" value="CBS"/>
    <property type="match status" value="1"/>
</dbReference>
<evidence type="ECO:0000256" key="6">
    <source>
        <dbReference type="ARBA" id="ARBA00022989"/>
    </source>
</evidence>
<evidence type="ECO:0000256" key="1">
    <source>
        <dbReference type="ARBA" id="ARBA00004651"/>
    </source>
</evidence>
<dbReference type="Gene3D" id="3.10.580.10">
    <property type="entry name" value="CBS-domain"/>
    <property type="match status" value="1"/>
</dbReference>
<gene>
    <name evidence="15" type="ORF">AERYTH_02100</name>
</gene>
<dbReference type="Proteomes" id="UP000067689">
    <property type="component" value="Chromosome"/>
</dbReference>
<evidence type="ECO:0000259" key="13">
    <source>
        <dbReference type="PROSITE" id="PS51371"/>
    </source>
</evidence>
<evidence type="ECO:0000313" key="15">
    <source>
        <dbReference type="EMBL" id="ALX03573.1"/>
    </source>
</evidence>
<evidence type="ECO:0000256" key="9">
    <source>
        <dbReference type="PROSITE-ProRule" id="PRU00703"/>
    </source>
</evidence>
<dbReference type="SUPFAM" id="SSF56176">
    <property type="entry name" value="FAD-binding/transporter-associated domain-like"/>
    <property type="match status" value="1"/>
</dbReference>
<evidence type="ECO:0000259" key="14">
    <source>
        <dbReference type="PROSITE" id="PS51846"/>
    </source>
</evidence>
<feature type="transmembrane region" description="Helical" evidence="12">
    <location>
        <begin position="136"/>
        <end position="158"/>
    </location>
</feature>
<keyword evidence="3" id="KW-1003">Cell membrane</keyword>
<proteinExistence type="inferred from homology"/>
<evidence type="ECO:0000256" key="8">
    <source>
        <dbReference type="ARBA" id="ARBA00023136"/>
    </source>
</evidence>
<keyword evidence="16" id="KW-1185">Reference proteome</keyword>
<evidence type="ECO:0000256" key="3">
    <source>
        <dbReference type="ARBA" id="ARBA00022475"/>
    </source>
</evidence>
<dbReference type="OrthoDB" id="110231at2"/>
<sequence length="451" mass="48360">MDTGTLLNLALVMVFVLVGGVFAATELALVSLRESQLGQMERSGSRGRKVAELARDPNTFLAAVQIGVTVAGFLSAAYGASTLAPDVAPSLEALGLSPGAASSLALVGMTLLIAYLSLVFGELVPKRFALQKSGTIALLVAPPLSRFATLMRPVIWLLSLSTNVLVRLLGGNPHATSEEMTEDELRDLVGAHESLEDDERQILQDVFTATDRTLREVMRPRGAVDFLDGGMSLAEAAGAALAMPHSRYPVTRRRSSDDVIGFVHVRDLLAVPTDSDAKVVADIVREIPVLPSTNRILPAMAQMRSEGVHIALVVDEYGGTDGIVTLEDIIEELVGEIRDEYDLAEKAELLHSPEGDDLDAGMHLDDLEELTGLELLHESGHYSTVAGLVLERLGHIPQVGETVDIGPYRLTVTAVDGRRIDRVTLTTRPSDEPSADGADVEAERPDGDERR</sequence>
<evidence type="ECO:0000256" key="4">
    <source>
        <dbReference type="ARBA" id="ARBA00022692"/>
    </source>
</evidence>
<dbReference type="Pfam" id="PF03471">
    <property type="entry name" value="CorC_HlyC"/>
    <property type="match status" value="1"/>
</dbReference>
<evidence type="ECO:0000313" key="16">
    <source>
        <dbReference type="Proteomes" id="UP000067689"/>
    </source>
</evidence>
<dbReference type="InterPro" id="IPR046342">
    <property type="entry name" value="CBS_dom_sf"/>
</dbReference>
<keyword evidence="7 9" id="KW-0129">CBS domain</keyword>
<dbReference type="InterPro" id="IPR000644">
    <property type="entry name" value="CBS_dom"/>
</dbReference>
<evidence type="ECO:0000256" key="11">
    <source>
        <dbReference type="SAM" id="MobiDB-lite"/>
    </source>
</evidence>
<evidence type="ECO:0000256" key="10">
    <source>
        <dbReference type="PROSITE-ProRule" id="PRU01193"/>
    </source>
</evidence>
<protein>
    <submittedName>
        <fullName evidence="15">Membrane protein</fullName>
    </submittedName>
</protein>
<dbReference type="InterPro" id="IPR002550">
    <property type="entry name" value="CNNM"/>
</dbReference>
<dbReference type="PANTHER" id="PTHR43099">
    <property type="entry name" value="UPF0053 PROTEIN YRKA"/>
    <property type="match status" value="1"/>
</dbReference>
<keyword evidence="5" id="KW-0677">Repeat</keyword>
<dbReference type="RefSeq" id="WP_067854020.1">
    <property type="nucleotide sequence ID" value="NZ_CP011502.1"/>
</dbReference>
<dbReference type="GO" id="GO:0050660">
    <property type="term" value="F:flavin adenine dinucleotide binding"/>
    <property type="evidence" value="ECO:0007669"/>
    <property type="project" value="InterPro"/>
</dbReference>
<keyword evidence="4 10" id="KW-0812">Transmembrane</keyword>
<dbReference type="InterPro" id="IPR036318">
    <property type="entry name" value="FAD-bd_PCMH-like_sf"/>
</dbReference>
<feature type="transmembrane region" description="Helical" evidence="12">
    <location>
        <begin position="100"/>
        <end position="124"/>
    </location>
</feature>
<feature type="transmembrane region" description="Helical" evidence="12">
    <location>
        <begin position="58"/>
        <end position="80"/>
    </location>
</feature>
<dbReference type="AlphaFoldDB" id="A0A0U4CDN0"/>
<dbReference type="InterPro" id="IPR005170">
    <property type="entry name" value="Transptr-assoc_dom"/>
</dbReference>
<dbReference type="Gene3D" id="3.30.465.10">
    <property type="match status" value="1"/>
</dbReference>
<organism evidence="15 16">
    <name type="scientific">Aeromicrobium erythreum</name>
    <dbReference type="NCBI Taxonomy" id="2041"/>
    <lineage>
        <taxon>Bacteria</taxon>
        <taxon>Bacillati</taxon>
        <taxon>Actinomycetota</taxon>
        <taxon>Actinomycetes</taxon>
        <taxon>Propionibacteriales</taxon>
        <taxon>Nocardioidaceae</taxon>
        <taxon>Aeromicrobium</taxon>
    </lineage>
</organism>
<dbReference type="PROSITE" id="PS51846">
    <property type="entry name" value="CNNM"/>
    <property type="match status" value="1"/>
</dbReference>
<dbReference type="InterPro" id="IPR051676">
    <property type="entry name" value="UPF0053_domain"/>
</dbReference>
<feature type="transmembrane region" description="Helical" evidence="12">
    <location>
        <begin position="6"/>
        <end position="32"/>
    </location>
</feature>
<evidence type="ECO:0000256" key="12">
    <source>
        <dbReference type="SAM" id="Phobius"/>
    </source>
</evidence>
<evidence type="ECO:0000256" key="2">
    <source>
        <dbReference type="ARBA" id="ARBA00006337"/>
    </source>
</evidence>